<name>A0A8J6TCK6_9BACT</name>
<protein>
    <submittedName>
        <fullName evidence="2">RsbRD N-terminal domain-containing protein</fullName>
    </submittedName>
</protein>
<organism evidence="2 3">
    <name type="scientific">Candidatus Desulfatifera sulfidica</name>
    <dbReference type="NCBI Taxonomy" id="2841691"/>
    <lineage>
        <taxon>Bacteria</taxon>
        <taxon>Pseudomonadati</taxon>
        <taxon>Thermodesulfobacteriota</taxon>
        <taxon>Desulfobulbia</taxon>
        <taxon>Desulfobulbales</taxon>
        <taxon>Desulfobulbaceae</taxon>
        <taxon>Candidatus Desulfatifera</taxon>
    </lineage>
</organism>
<sequence>MELDEAFRWYREKIIDGWVAYTLETYESSSFFKSERDKFANPVGGNTREALSRLYNKLTLGADPSEFVPPLEQIMRIRAVQKFPPSQAVSPIHAIKHISRDIIEKNKETKHLIGQLYDFEFAVDLAVLAAFDLYMQCREQLYQVRIAEIKSGSFILTDSKCPSNMLKKDKSEPVQVLQGL</sequence>
<dbReference type="AlphaFoldDB" id="A0A8J6TCK6"/>
<dbReference type="InterPro" id="IPR025751">
    <property type="entry name" value="RsbRD_N_dom"/>
</dbReference>
<dbReference type="EMBL" id="JACNLK010000047">
    <property type="protein sequence ID" value="MBC8208645.1"/>
    <property type="molecule type" value="Genomic_DNA"/>
</dbReference>
<reference evidence="2 3" key="1">
    <citation type="submission" date="2020-08" db="EMBL/GenBank/DDBJ databases">
        <title>Bridging the membrane lipid divide: bacteria of the FCB group superphylum have the potential to synthesize archaeal ether lipids.</title>
        <authorList>
            <person name="Villanueva L."/>
            <person name="Von Meijenfeldt F.A.B."/>
            <person name="Westbye A.B."/>
            <person name="Yadav S."/>
            <person name="Hopmans E.C."/>
            <person name="Dutilh B.E."/>
            <person name="Sinninghe Damste J.S."/>
        </authorList>
    </citation>
    <scope>NUCLEOTIDE SEQUENCE [LARGE SCALE GENOMIC DNA]</scope>
    <source>
        <strain evidence="2">NIOZ-UU81</strain>
    </source>
</reference>
<accession>A0A8J6TCK6</accession>
<comment type="caution">
    <text evidence="2">The sequence shown here is derived from an EMBL/GenBank/DDBJ whole genome shotgun (WGS) entry which is preliminary data.</text>
</comment>
<dbReference type="Proteomes" id="UP000599024">
    <property type="component" value="Unassembled WGS sequence"/>
</dbReference>
<evidence type="ECO:0000259" key="1">
    <source>
        <dbReference type="Pfam" id="PF14361"/>
    </source>
</evidence>
<evidence type="ECO:0000313" key="3">
    <source>
        <dbReference type="Proteomes" id="UP000599024"/>
    </source>
</evidence>
<dbReference type="Pfam" id="PF14361">
    <property type="entry name" value="RsbRD_N"/>
    <property type="match status" value="1"/>
</dbReference>
<evidence type="ECO:0000313" key="2">
    <source>
        <dbReference type="EMBL" id="MBC8208645.1"/>
    </source>
</evidence>
<proteinExistence type="predicted"/>
<gene>
    <name evidence="2" type="ORF">H8E79_05710</name>
</gene>
<feature type="domain" description="RsbT co-antagonist protein RsbRD N-terminal" evidence="1">
    <location>
        <begin position="13"/>
        <end position="147"/>
    </location>
</feature>